<evidence type="ECO:0000313" key="1">
    <source>
        <dbReference type="EMBL" id="ACY16156.1"/>
    </source>
</evidence>
<dbReference type="SUPFAM" id="SSF52833">
    <property type="entry name" value="Thioredoxin-like"/>
    <property type="match status" value="1"/>
</dbReference>
<dbReference type="Gene3D" id="3.40.30.10">
    <property type="entry name" value="Glutaredoxin"/>
    <property type="match status" value="1"/>
</dbReference>
<reference evidence="1 2" key="1">
    <citation type="journal article" date="2010" name="Stand. Genomic Sci.">
        <title>Complete genome sequence of Haliangium ochraceum type strain (SMP-2).</title>
        <authorList>
            <consortium name="US DOE Joint Genome Institute (JGI-PGF)"/>
            <person name="Ivanova N."/>
            <person name="Daum C."/>
            <person name="Lang E."/>
            <person name="Abt B."/>
            <person name="Kopitz M."/>
            <person name="Saunders E."/>
            <person name="Lapidus A."/>
            <person name="Lucas S."/>
            <person name="Glavina Del Rio T."/>
            <person name="Nolan M."/>
            <person name="Tice H."/>
            <person name="Copeland A."/>
            <person name="Cheng J.F."/>
            <person name="Chen F."/>
            <person name="Bruce D."/>
            <person name="Goodwin L."/>
            <person name="Pitluck S."/>
            <person name="Mavromatis K."/>
            <person name="Pati A."/>
            <person name="Mikhailova N."/>
            <person name="Chen A."/>
            <person name="Palaniappan K."/>
            <person name="Land M."/>
            <person name="Hauser L."/>
            <person name="Chang Y.J."/>
            <person name="Jeffries C.D."/>
            <person name="Detter J.C."/>
            <person name="Brettin T."/>
            <person name="Rohde M."/>
            <person name="Goker M."/>
            <person name="Bristow J."/>
            <person name="Markowitz V."/>
            <person name="Eisen J.A."/>
            <person name="Hugenholtz P."/>
            <person name="Kyrpides N.C."/>
            <person name="Klenk H.P."/>
        </authorList>
    </citation>
    <scope>NUCLEOTIDE SEQUENCE [LARGE SCALE GENOMIC DNA]</scope>
    <source>
        <strain evidence="2">DSM 14365 / CIP 107738 / JCM 11303 / AJ 13395 / SMP-2</strain>
    </source>
</reference>
<dbReference type="KEGG" id="hoh:Hoch_3654"/>
<dbReference type="OrthoDB" id="9800597at2"/>
<evidence type="ECO:0000313" key="2">
    <source>
        <dbReference type="Proteomes" id="UP000001880"/>
    </source>
</evidence>
<dbReference type="CDD" id="cd02980">
    <property type="entry name" value="TRX_Fd_family"/>
    <property type="match status" value="1"/>
</dbReference>
<dbReference type="STRING" id="502025.Hoch_3654"/>
<proteinExistence type="predicted"/>
<keyword evidence="2" id="KW-1185">Reference proteome</keyword>
<name>D0LXB4_HALO1</name>
<dbReference type="RefSeq" id="WP_012828755.1">
    <property type="nucleotide sequence ID" value="NC_013440.1"/>
</dbReference>
<organism evidence="1 2">
    <name type="scientific">Haliangium ochraceum (strain DSM 14365 / JCM 11303 / SMP-2)</name>
    <dbReference type="NCBI Taxonomy" id="502025"/>
    <lineage>
        <taxon>Bacteria</taxon>
        <taxon>Pseudomonadati</taxon>
        <taxon>Myxococcota</taxon>
        <taxon>Polyangia</taxon>
        <taxon>Haliangiales</taxon>
        <taxon>Kofleriaceae</taxon>
        <taxon>Haliangium</taxon>
    </lineage>
</organism>
<accession>D0LXB4</accession>
<protein>
    <submittedName>
        <fullName evidence="1">Putative ferredoxin</fullName>
    </submittedName>
</protein>
<gene>
    <name evidence="1" type="ordered locus">Hoch_3654</name>
</gene>
<dbReference type="EMBL" id="CP001804">
    <property type="protein sequence ID" value="ACY16156.1"/>
    <property type="molecule type" value="Genomic_DNA"/>
</dbReference>
<dbReference type="eggNOG" id="COG3411">
    <property type="taxonomic scope" value="Bacteria"/>
</dbReference>
<dbReference type="InterPro" id="IPR036249">
    <property type="entry name" value="Thioredoxin-like_sf"/>
</dbReference>
<dbReference type="AlphaFoldDB" id="D0LXB4"/>
<sequence>MRFRHHIFVCTNERPAGGKPACGGRGGDALADEFERAVARHPTLCRAVAVTRCGCLGPCFDGPNLVIYPEGIWYAGVESADVADIVEQHLLGGRVLTRLRYLWPED</sequence>
<dbReference type="Proteomes" id="UP000001880">
    <property type="component" value="Chromosome"/>
</dbReference>
<dbReference type="HOGENOM" id="CLU_126515_1_0_7"/>